<evidence type="ECO:0000256" key="2">
    <source>
        <dbReference type="ARBA" id="ARBA00022737"/>
    </source>
</evidence>
<dbReference type="Pfam" id="PF21032">
    <property type="entry name" value="PROPPIN"/>
    <property type="match status" value="1"/>
</dbReference>
<sequence length="499" mass="55208">MNLPNYFLSDQVNSASSKILNITLASPSPKSNPPSKKSSPPSQLENDGDPVGFDEFFTLARSDGWSIYKISPLRLIHKIVIPNGSLKIVLPLHHSNLVFLVGGPPSPLYSPNKIVIFDLSISKAVFSIEFTSNVLGLTAKNDNILVVLLNKIFLFNLSKNQICLQTSWDTCSNPKGLIALNSDFTSNLLTFPARQSGKLHLVHLSPFNLHPSNHQISNSSPHPSTSILVAHTTPLACLALTPSGHLIATASIKGTLIRIWDTKSSILLRELRRGSDTADIWSLRFSPDGHAIGASSDKGTIHFWNLKEKFNSKIQNQSDKINKPLTLIKPYLPKYFHSTWSDGFFKLPPPASTSNRSLQNLFSLNSFKPDSSKSNHSNHQTQSASNQIPTIENDPSLVSWVLSSHSINGISSIEPQIVVVTRSGRWFRLRIPNPSKPHSPSSNQFMQSSHLTSITESNKHPTHNKSTATQDKPFELECVEYLRFGDDDDWSDSEDENGN</sequence>
<keyword evidence="7" id="KW-1185">Reference proteome</keyword>
<evidence type="ECO:0000256" key="5">
    <source>
        <dbReference type="SAM" id="MobiDB-lite"/>
    </source>
</evidence>
<comment type="similarity">
    <text evidence="3">Belongs to the WD repeat PROPPIN family.</text>
</comment>
<feature type="region of interest" description="Disordered" evidence="5">
    <location>
        <begin position="25"/>
        <end position="48"/>
    </location>
</feature>
<feature type="region of interest" description="Disordered" evidence="5">
    <location>
        <begin position="431"/>
        <end position="472"/>
    </location>
</feature>
<dbReference type="InterPro" id="IPR048720">
    <property type="entry name" value="PROPPIN"/>
</dbReference>
<feature type="region of interest" description="Disordered" evidence="5">
    <location>
        <begin position="369"/>
        <end position="390"/>
    </location>
</feature>
<dbReference type="SUPFAM" id="SSF50978">
    <property type="entry name" value="WD40 repeat-like"/>
    <property type="match status" value="1"/>
</dbReference>
<feature type="compositionally biased region" description="Polar residues" evidence="5">
    <location>
        <begin position="444"/>
        <end position="456"/>
    </location>
</feature>
<keyword evidence="1 4" id="KW-0853">WD repeat</keyword>
<dbReference type="Gene3D" id="2.130.10.10">
    <property type="entry name" value="YVTN repeat-like/Quinoprotein amine dehydrogenase"/>
    <property type="match status" value="1"/>
</dbReference>
<organism evidence="6 7">
    <name type="scientific">Austropuccinia psidii MF-1</name>
    <dbReference type="NCBI Taxonomy" id="1389203"/>
    <lineage>
        <taxon>Eukaryota</taxon>
        <taxon>Fungi</taxon>
        <taxon>Dikarya</taxon>
        <taxon>Basidiomycota</taxon>
        <taxon>Pucciniomycotina</taxon>
        <taxon>Pucciniomycetes</taxon>
        <taxon>Pucciniales</taxon>
        <taxon>Sphaerophragmiaceae</taxon>
        <taxon>Austropuccinia</taxon>
    </lineage>
</organism>
<protein>
    <recommendedName>
        <fullName evidence="8">Anaphase-promoting complex subunit 4 WD40 domain-containing protein</fullName>
    </recommendedName>
</protein>
<name>A0A9Q3FDY4_9BASI</name>
<feature type="compositionally biased region" description="Low complexity" evidence="5">
    <location>
        <begin position="26"/>
        <end position="42"/>
    </location>
</feature>
<dbReference type="SMART" id="SM00320">
    <property type="entry name" value="WD40"/>
    <property type="match status" value="2"/>
</dbReference>
<proteinExistence type="inferred from homology"/>
<comment type="caution">
    <text evidence="6">The sequence shown here is derived from an EMBL/GenBank/DDBJ whole genome shotgun (WGS) entry which is preliminary data.</text>
</comment>
<feature type="repeat" description="WD" evidence="4">
    <location>
        <begin position="273"/>
        <end position="307"/>
    </location>
</feature>
<dbReference type="OrthoDB" id="2503316at2759"/>
<dbReference type="Proteomes" id="UP000765509">
    <property type="component" value="Unassembled WGS sequence"/>
</dbReference>
<evidence type="ECO:0000256" key="1">
    <source>
        <dbReference type="ARBA" id="ARBA00022574"/>
    </source>
</evidence>
<accession>A0A9Q3FDY4</accession>
<dbReference type="InterPro" id="IPR036322">
    <property type="entry name" value="WD40_repeat_dom_sf"/>
</dbReference>
<evidence type="ECO:0000313" key="6">
    <source>
        <dbReference type="EMBL" id="MBW0536203.1"/>
    </source>
</evidence>
<evidence type="ECO:0000256" key="3">
    <source>
        <dbReference type="ARBA" id="ARBA00025740"/>
    </source>
</evidence>
<dbReference type="InterPro" id="IPR015943">
    <property type="entry name" value="WD40/YVTN_repeat-like_dom_sf"/>
</dbReference>
<dbReference type="AlphaFoldDB" id="A0A9Q3FDY4"/>
<dbReference type="EMBL" id="AVOT02040957">
    <property type="protein sequence ID" value="MBW0536203.1"/>
    <property type="molecule type" value="Genomic_DNA"/>
</dbReference>
<feature type="compositionally biased region" description="Low complexity" evidence="5">
    <location>
        <begin position="432"/>
        <end position="443"/>
    </location>
</feature>
<dbReference type="GO" id="GO:0005737">
    <property type="term" value="C:cytoplasm"/>
    <property type="evidence" value="ECO:0007669"/>
    <property type="project" value="UniProtKB-ARBA"/>
</dbReference>
<keyword evidence="2" id="KW-0677">Repeat</keyword>
<evidence type="ECO:0008006" key="8">
    <source>
        <dbReference type="Google" id="ProtNLM"/>
    </source>
</evidence>
<dbReference type="PANTHER" id="PTHR11227">
    <property type="entry name" value="WD-REPEAT PROTEIN INTERACTING WITH PHOSPHOINOSIDES WIPI -RELATED"/>
    <property type="match status" value="1"/>
</dbReference>
<gene>
    <name evidence="6" type="ORF">O181_075918</name>
</gene>
<reference evidence="6" key="1">
    <citation type="submission" date="2021-03" db="EMBL/GenBank/DDBJ databases">
        <title>Draft genome sequence of rust myrtle Austropuccinia psidii MF-1, a brazilian biotype.</title>
        <authorList>
            <person name="Quecine M.C."/>
            <person name="Pachon D.M.R."/>
            <person name="Bonatelli M.L."/>
            <person name="Correr F.H."/>
            <person name="Franceschini L.M."/>
            <person name="Leite T.F."/>
            <person name="Margarido G.R.A."/>
            <person name="Almeida C.A."/>
            <person name="Ferrarezi J.A."/>
            <person name="Labate C.A."/>
        </authorList>
    </citation>
    <scope>NUCLEOTIDE SEQUENCE</scope>
    <source>
        <strain evidence="6">MF-1</strain>
    </source>
</reference>
<dbReference type="PROSITE" id="PS50082">
    <property type="entry name" value="WD_REPEATS_2"/>
    <property type="match status" value="1"/>
</dbReference>
<evidence type="ECO:0000313" key="7">
    <source>
        <dbReference type="Proteomes" id="UP000765509"/>
    </source>
</evidence>
<evidence type="ECO:0000256" key="4">
    <source>
        <dbReference type="PROSITE-ProRule" id="PRU00221"/>
    </source>
</evidence>
<dbReference type="InterPro" id="IPR001680">
    <property type="entry name" value="WD40_rpt"/>
</dbReference>